<dbReference type="Proteomes" id="UP000483286">
    <property type="component" value="Unassembled WGS sequence"/>
</dbReference>
<accession>A0A7C9I629</accession>
<dbReference type="RefSeq" id="WP_157461690.1">
    <property type="nucleotide sequence ID" value="NZ_WQLB01000063.1"/>
</dbReference>
<keyword evidence="2" id="KW-1185">Reference proteome</keyword>
<proteinExistence type="predicted"/>
<dbReference type="EMBL" id="WQLB01000063">
    <property type="protein sequence ID" value="MVN89431.1"/>
    <property type="molecule type" value="Genomic_DNA"/>
</dbReference>
<protein>
    <recommendedName>
        <fullName evidence="3">TROVE domain-containing protein</fullName>
    </recommendedName>
</protein>
<evidence type="ECO:0000313" key="1">
    <source>
        <dbReference type="EMBL" id="MVN89431.1"/>
    </source>
</evidence>
<evidence type="ECO:0008006" key="3">
    <source>
        <dbReference type="Google" id="ProtNLM"/>
    </source>
</evidence>
<name>A0A7C9I629_9DEIO</name>
<organism evidence="1 2">
    <name type="scientific">Deinococcus arboris</name>
    <dbReference type="NCBI Taxonomy" id="2682977"/>
    <lineage>
        <taxon>Bacteria</taxon>
        <taxon>Thermotogati</taxon>
        <taxon>Deinococcota</taxon>
        <taxon>Deinococci</taxon>
        <taxon>Deinococcales</taxon>
        <taxon>Deinococcaceae</taxon>
        <taxon>Deinococcus</taxon>
    </lineage>
</organism>
<gene>
    <name evidence="1" type="ORF">GO986_22105</name>
</gene>
<evidence type="ECO:0000313" key="2">
    <source>
        <dbReference type="Proteomes" id="UP000483286"/>
    </source>
</evidence>
<comment type="caution">
    <text evidence="1">The sequence shown here is derived from an EMBL/GenBank/DDBJ whole genome shotgun (WGS) entry which is preliminary data.</text>
</comment>
<sequence>MPSADTVAREDLTLFLNAAYACTGQREFYHTAEDQRVSVQFLHAYILGNYRRLYARTLAAGVNDFNAAEIILNLLRTGRQTPPDFRAEENALLTAALRRLPPQRGWKLLTRLRQERVNNRRTRALLRAYIAGQRDLTFQAVKYRRHVRAAALHAHLSLPGELPAFLFGQHGRAFLTPLLETFRQARYSGQAVYDLPFTVAQGLAAKHRIPQAVFLSRIEPRLTEGERLRLQGQSEGRVELRPERLSLSALCLYVLSLPLHERQARQEELNGWLSRAAGALLARAPLPLPPGPVAALLDNSASAAGSREKRRRPLALALAADALLRAARPEGSYQAFWTRPPPEALLVQARGQTNLSERLLDALDWGARTVLVVSDGVENDPPGAFHPALVAARRLVPGLEVVHVNPVFDAEMLTVRALSPLLPAVGLRSAEDLPTALGFARFAAGQASLTELENYLAGRVQTFLPAGGRRAEA</sequence>
<reference evidence="1 2" key="1">
    <citation type="submission" date="2019-12" db="EMBL/GenBank/DDBJ databases">
        <title>Deinococcus sp. HMF7620 Genome sequencing and assembly.</title>
        <authorList>
            <person name="Kang H."/>
            <person name="Kim H."/>
            <person name="Joh K."/>
        </authorList>
    </citation>
    <scope>NUCLEOTIDE SEQUENCE [LARGE SCALE GENOMIC DNA]</scope>
    <source>
        <strain evidence="1 2">HMF7620</strain>
    </source>
</reference>
<dbReference type="AlphaFoldDB" id="A0A7C9I629"/>